<evidence type="ECO:0000256" key="10">
    <source>
        <dbReference type="SAM" id="MobiDB-lite"/>
    </source>
</evidence>
<dbReference type="GO" id="GO:0052851">
    <property type="term" value="F:ferric-chelate reductase (NADPH) activity"/>
    <property type="evidence" value="ECO:0007669"/>
    <property type="project" value="UniProtKB-EC"/>
</dbReference>
<sequence>MDTNEAKPRLISDPPSVACWARSGPGKALLFGAFRHGTHGHLCDRLLRLVSGRVPARAPSPHLRRIAVRAWAFALKNLYYRYAVRRHAWFGPFTISSALAHLVYVGGNVACLCYSGRAVSSTIASRAAILSLINIGPLFLAPHLSFLADIFGVLLTTYRQVHRSCGLVSASLLLAHALAAMRTRSVPLDTWSLSCAITGASALVLLVVLSIPSLRRRSYELFLRLHQLLAVVFAASAIYHVFSVSDLYRRPVVPLLYRNYVHGKPWPRIQVEYDNDTLRATLRLPRPVRVDAGQYINLWVPSRAWLSSHPFTVTSWSPVAQDSIDLIIEPRRGFTNKLRQLSQYGQNQYLAFFSGPHGTTLPVLEYQTVILVATNFGLVWMRPYIKKLFNDYELGNRFRRRVRLVWHLDLQDRDGLVALVRPLIDDILENAAQNNYNLCVSIYCPYWETQALGDHDRLFVYKDAPDVKEIIQSEHFGHFRTTLQQLPGDELDDEKNSADSSDGTAADLPSRDARLAGDVQRQIRRANGRGLVLVSSTDAMRKALRETIRDYVGDGFTLRELEYQAK</sequence>
<evidence type="ECO:0000259" key="12">
    <source>
        <dbReference type="PROSITE" id="PS51384"/>
    </source>
</evidence>
<reference evidence="13 14" key="1">
    <citation type="journal article" date="2021" name="Nat. Commun.">
        <title>Genetic determinants of endophytism in the Arabidopsis root mycobiome.</title>
        <authorList>
            <person name="Mesny F."/>
            <person name="Miyauchi S."/>
            <person name="Thiergart T."/>
            <person name="Pickel B."/>
            <person name="Atanasova L."/>
            <person name="Karlsson M."/>
            <person name="Huettel B."/>
            <person name="Barry K.W."/>
            <person name="Haridas S."/>
            <person name="Chen C."/>
            <person name="Bauer D."/>
            <person name="Andreopoulos W."/>
            <person name="Pangilinan J."/>
            <person name="LaButti K."/>
            <person name="Riley R."/>
            <person name="Lipzen A."/>
            <person name="Clum A."/>
            <person name="Drula E."/>
            <person name="Henrissat B."/>
            <person name="Kohler A."/>
            <person name="Grigoriev I.V."/>
            <person name="Martin F.M."/>
            <person name="Hacquard S."/>
        </authorList>
    </citation>
    <scope>NUCLEOTIDE SEQUENCE [LARGE SCALE GENOMIC DNA]</scope>
    <source>
        <strain evidence="13 14">MPI-CAGE-CH-0241</strain>
    </source>
</reference>
<evidence type="ECO:0000256" key="6">
    <source>
        <dbReference type="ARBA" id="ARBA00022989"/>
    </source>
</evidence>
<proteinExistence type="predicted"/>
<keyword evidence="8 11" id="KW-0472">Membrane</keyword>
<dbReference type="InterPro" id="IPR039261">
    <property type="entry name" value="FNR_nucleotide-bd"/>
</dbReference>
<evidence type="ECO:0000256" key="2">
    <source>
        <dbReference type="ARBA" id="ARBA00012668"/>
    </source>
</evidence>
<evidence type="ECO:0000256" key="1">
    <source>
        <dbReference type="ARBA" id="ARBA00004651"/>
    </source>
</evidence>
<accession>A0A9P9AHY8</accession>
<dbReference type="Gene3D" id="3.40.50.80">
    <property type="entry name" value="Nucleotide-binding domain of ferredoxin-NADP reductase (FNR) module"/>
    <property type="match status" value="1"/>
</dbReference>
<dbReference type="InterPro" id="IPR013130">
    <property type="entry name" value="Fe3_Rdtase_TM_dom"/>
</dbReference>
<dbReference type="EMBL" id="JAGPYM010000085">
    <property type="protein sequence ID" value="KAH6868911.1"/>
    <property type="molecule type" value="Genomic_DNA"/>
</dbReference>
<keyword evidence="7" id="KW-0406">Ion transport</keyword>
<keyword evidence="6 11" id="KW-1133">Transmembrane helix</keyword>
<feature type="domain" description="FAD-binding FR-type" evidence="12">
    <location>
        <begin position="258"/>
        <end position="363"/>
    </location>
</feature>
<evidence type="ECO:0000313" key="13">
    <source>
        <dbReference type="EMBL" id="KAH6868911.1"/>
    </source>
</evidence>
<dbReference type="Proteomes" id="UP000777438">
    <property type="component" value="Unassembled WGS sequence"/>
</dbReference>
<dbReference type="PROSITE" id="PS51384">
    <property type="entry name" value="FAD_FR"/>
    <property type="match status" value="1"/>
</dbReference>
<keyword evidence="4" id="KW-1003">Cell membrane</keyword>
<keyword evidence="5 11" id="KW-0812">Transmembrane</keyword>
<keyword evidence="3" id="KW-0813">Transport</keyword>
<comment type="subcellular location">
    <subcellularLocation>
        <location evidence="1">Cell membrane</location>
        <topology evidence="1">Multi-pass membrane protein</topology>
    </subcellularLocation>
</comment>
<evidence type="ECO:0000256" key="11">
    <source>
        <dbReference type="SAM" id="Phobius"/>
    </source>
</evidence>
<evidence type="ECO:0000256" key="3">
    <source>
        <dbReference type="ARBA" id="ARBA00022448"/>
    </source>
</evidence>
<dbReference type="GO" id="GO:0006826">
    <property type="term" value="P:iron ion transport"/>
    <property type="evidence" value="ECO:0007669"/>
    <property type="project" value="TreeGrafter"/>
</dbReference>
<comment type="catalytic activity">
    <reaction evidence="9">
        <text>2 a Fe(II)-siderophore + NADP(+) + H(+) = 2 a Fe(III)-siderophore + NADPH</text>
        <dbReference type="Rhea" id="RHEA:28795"/>
        <dbReference type="Rhea" id="RHEA-COMP:11342"/>
        <dbReference type="Rhea" id="RHEA-COMP:11344"/>
        <dbReference type="ChEBI" id="CHEBI:15378"/>
        <dbReference type="ChEBI" id="CHEBI:29033"/>
        <dbReference type="ChEBI" id="CHEBI:29034"/>
        <dbReference type="ChEBI" id="CHEBI:57783"/>
        <dbReference type="ChEBI" id="CHEBI:58349"/>
        <dbReference type="EC" id="1.16.1.9"/>
    </reaction>
</comment>
<organism evidence="13 14">
    <name type="scientific">Thelonectria olida</name>
    <dbReference type="NCBI Taxonomy" id="1576542"/>
    <lineage>
        <taxon>Eukaryota</taxon>
        <taxon>Fungi</taxon>
        <taxon>Dikarya</taxon>
        <taxon>Ascomycota</taxon>
        <taxon>Pezizomycotina</taxon>
        <taxon>Sordariomycetes</taxon>
        <taxon>Hypocreomycetidae</taxon>
        <taxon>Hypocreales</taxon>
        <taxon>Nectriaceae</taxon>
        <taxon>Thelonectria</taxon>
    </lineage>
</organism>
<dbReference type="GO" id="GO:0006879">
    <property type="term" value="P:intracellular iron ion homeostasis"/>
    <property type="evidence" value="ECO:0007669"/>
    <property type="project" value="TreeGrafter"/>
</dbReference>
<evidence type="ECO:0000256" key="7">
    <source>
        <dbReference type="ARBA" id="ARBA00023065"/>
    </source>
</evidence>
<dbReference type="AlphaFoldDB" id="A0A9P9AHY8"/>
<dbReference type="SUPFAM" id="SSF63380">
    <property type="entry name" value="Riboflavin synthase domain-like"/>
    <property type="match status" value="1"/>
</dbReference>
<feature type="transmembrane region" description="Helical" evidence="11">
    <location>
        <begin position="127"/>
        <end position="154"/>
    </location>
</feature>
<dbReference type="EC" id="1.16.1.9" evidence="2"/>
<evidence type="ECO:0000313" key="14">
    <source>
        <dbReference type="Proteomes" id="UP000777438"/>
    </source>
</evidence>
<dbReference type="Pfam" id="PF08022">
    <property type="entry name" value="FAD_binding_8"/>
    <property type="match status" value="1"/>
</dbReference>
<feature type="transmembrane region" description="Helical" evidence="11">
    <location>
        <begin position="88"/>
        <end position="107"/>
    </location>
</feature>
<dbReference type="InterPro" id="IPR051410">
    <property type="entry name" value="Ferric/Cupric_Reductase"/>
</dbReference>
<name>A0A9P9AHY8_9HYPO</name>
<dbReference type="PANTHER" id="PTHR32361:SF26">
    <property type="entry name" value="FAD-BINDING 8 DOMAIN-CONTAINING PROTEIN-RELATED"/>
    <property type="match status" value="1"/>
</dbReference>
<dbReference type="InterPro" id="IPR013112">
    <property type="entry name" value="FAD-bd_8"/>
</dbReference>
<feature type="region of interest" description="Disordered" evidence="10">
    <location>
        <begin position="489"/>
        <end position="511"/>
    </location>
</feature>
<dbReference type="InterPro" id="IPR017927">
    <property type="entry name" value="FAD-bd_FR_type"/>
</dbReference>
<feature type="transmembrane region" description="Helical" evidence="11">
    <location>
        <begin position="221"/>
        <end position="242"/>
    </location>
</feature>
<dbReference type="Gene3D" id="2.40.30.10">
    <property type="entry name" value="Translation factors"/>
    <property type="match status" value="1"/>
</dbReference>
<dbReference type="GO" id="GO:0005886">
    <property type="term" value="C:plasma membrane"/>
    <property type="evidence" value="ECO:0007669"/>
    <property type="project" value="UniProtKB-SubCell"/>
</dbReference>
<dbReference type="InterPro" id="IPR017938">
    <property type="entry name" value="Riboflavin_synthase-like_b-brl"/>
</dbReference>
<feature type="transmembrane region" description="Helical" evidence="11">
    <location>
        <begin position="161"/>
        <end position="179"/>
    </location>
</feature>
<evidence type="ECO:0000256" key="5">
    <source>
        <dbReference type="ARBA" id="ARBA00022692"/>
    </source>
</evidence>
<evidence type="ECO:0000256" key="8">
    <source>
        <dbReference type="ARBA" id="ARBA00023136"/>
    </source>
</evidence>
<comment type="caution">
    <text evidence="13">The sequence shown here is derived from an EMBL/GenBank/DDBJ whole genome shotgun (WGS) entry which is preliminary data.</text>
</comment>
<dbReference type="CDD" id="cd06186">
    <property type="entry name" value="NOX_Duox_like_FAD_NADP"/>
    <property type="match status" value="1"/>
</dbReference>
<gene>
    <name evidence="13" type="ORF">B0T10DRAFT_467581</name>
</gene>
<dbReference type="OrthoDB" id="4494341at2759"/>
<feature type="transmembrane region" description="Helical" evidence="11">
    <location>
        <begin position="191"/>
        <end position="209"/>
    </location>
</feature>
<dbReference type="GO" id="GO:0015677">
    <property type="term" value="P:copper ion import"/>
    <property type="evidence" value="ECO:0007669"/>
    <property type="project" value="TreeGrafter"/>
</dbReference>
<evidence type="ECO:0000256" key="4">
    <source>
        <dbReference type="ARBA" id="ARBA00022475"/>
    </source>
</evidence>
<dbReference type="PANTHER" id="PTHR32361">
    <property type="entry name" value="FERRIC/CUPRIC REDUCTASE TRANSMEMBRANE COMPONENT"/>
    <property type="match status" value="1"/>
</dbReference>
<dbReference type="Pfam" id="PF01794">
    <property type="entry name" value="Ferric_reduct"/>
    <property type="match status" value="1"/>
</dbReference>
<keyword evidence="14" id="KW-1185">Reference proteome</keyword>
<evidence type="ECO:0000256" key="9">
    <source>
        <dbReference type="ARBA" id="ARBA00048483"/>
    </source>
</evidence>
<protein>
    <recommendedName>
        <fullName evidence="2">ferric-chelate reductase (NADPH)</fullName>
        <ecNumber evidence="2">1.16.1.9</ecNumber>
    </recommendedName>
</protein>